<dbReference type="InterPro" id="IPR057666">
    <property type="entry name" value="DrpA_SLOG"/>
</dbReference>
<evidence type="ECO:0000313" key="4">
    <source>
        <dbReference type="Proteomes" id="UP000186769"/>
    </source>
</evidence>
<protein>
    <recommendedName>
        <fullName evidence="2">Smf/DprA SLOG domain-containing protein</fullName>
    </recommendedName>
</protein>
<dbReference type="Gene3D" id="3.40.50.450">
    <property type="match status" value="1"/>
</dbReference>
<accession>A0A1Q8XFR3</accession>
<sequence>MDRTEQLATILAVTRVKSRRLTQPDRVQRLLLTGDPAAVLGEIVGLTLIDDPVLERARDDVELWLERGYGMVSVLDEEYPARLRDVREAPAILYYEGDLRSTDQGVCVVGSRQADEAALEVASYVSRALVEAGLTVVSGLAAGIDSAAHTSALEAGGRTVAVMGTGLERTYPAQNAELRQRIVGDGGLVITQFEPGATVTRASFPMRNAVMSGYGITTFVVVASEHSGTRTQARNAVKHGRGVILSRRVARETSWGQEMANSGEALVAEGTADILKHVRALQVERALAEELMQELASL</sequence>
<dbReference type="PANTHER" id="PTHR43022">
    <property type="entry name" value="PROTEIN SMF"/>
    <property type="match status" value="1"/>
</dbReference>
<dbReference type="Pfam" id="PF02481">
    <property type="entry name" value="DNA_processg_A"/>
    <property type="match status" value="1"/>
</dbReference>
<dbReference type="GO" id="GO:0009294">
    <property type="term" value="P:DNA-mediated transformation"/>
    <property type="evidence" value="ECO:0007669"/>
    <property type="project" value="InterPro"/>
</dbReference>
<dbReference type="AlphaFoldDB" id="A0A1Q8XFR3"/>
<proteinExistence type="inferred from homology"/>
<dbReference type="InterPro" id="IPR003488">
    <property type="entry name" value="DprA"/>
</dbReference>
<dbReference type="SUPFAM" id="SSF102405">
    <property type="entry name" value="MCP/YpsA-like"/>
    <property type="match status" value="1"/>
</dbReference>
<comment type="caution">
    <text evidence="3">The sequence shown here is derived from an EMBL/GenBank/DDBJ whole genome shotgun (WGS) entry which is preliminary data.</text>
</comment>
<organism evidence="3 4">
    <name type="scientific">Actinomyces oris</name>
    <dbReference type="NCBI Taxonomy" id="544580"/>
    <lineage>
        <taxon>Bacteria</taxon>
        <taxon>Bacillati</taxon>
        <taxon>Actinomycetota</taxon>
        <taxon>Actinomycetes</taxon>
        <taxon>Actinomycetales</taxon>
        <taxon>Actinomycetaceae</taxon>
        <taxon>Actinomyces</taxon>
    </lineage>
</organism>
<name>A0A1Q8XFR3_9ACTO</name>
<evidence type="ECO:0000313" key="3">
    <source>
        <dbReference type="EMBL" id="OLO79168.1"/>
    </source>
</evidence>
<reference evidence="3 4" key="1">
    <citation type="submission" date="2016-12" db="EMBL/GenBank/DDBJ databases">
        <title>Genomic comparison of strains in the 'Actinomyces naeslundii' group.</title>
        <authorList>
            <person name="Mughal S.R."/>
            <person name="Do T."/>
            <person name="Gilbert S.C."/>
            <person name="Witherden E.A."/>
            <person name="Didelot X."/>
            <person name="Beighton D."/>
        </authorList>
    </citation>
    <scope>NUCLEOTIDE SEQUENCE [LARGE SCALE GENOMIC DNA]</scope>
    <source>
        <strain evidence="3 4">G53E</strain>
    </source>
</reference>
<evidence type="ECO:0000259" key="2">
    <source>
        <dbReference type="Pfam" id="PF02481"/>
    </source>
</evidence>
<dbReference type="EMBL" id="MSKW01000005">
    <property type="protein sequence ID" value="OLO79168.1"/>
    <property type="molecule type" value="Genomic_DNA"/>
</dbReference>
<comment type="similarity">
    <text evidence="1">Belongs to the DprA/Smf family.</text>
</comment>
<feature type="domain" description="Smf/DprA SLOG" evidence="2">
    <location>
        <begin position="72"/>
        <end position="277"/>
    </location>
</feature>
<dbReference type="Proteomes" id="UP000186769">
    <property type="component" value="Unassembled WGS sequence"/>
</dbReference>
<dbReference type="RefSeq" id="WP_075414108.1">
    <property type="nucleotide sequence ID" value="NZ_MSKW01000005.1"/>
</dbReference>
<gene>
    <name evidence="3" type="ORF">BKH15_02705</name>
</gene>
<evidence type="ECO:0000256" key="1">
    <source>
        <dbReference type="ARBA" id="ARBA00006525"/>
    </source>
</evidence>
<dbReference type="PANTHER" id="PTHR43022:SF1">
    <property type="entry name" value="PROTEIN SMF"/>
    <property type="match status" value="1"/>
</dbReference>